<gene>
    <name evidence="2" type="ORF">AMTR_s00004p00044030</name>
</gene>
<evidence type="ECO:0000259" key="1">
    <source>
        <dbReference type="PROSITE" id="PS51819"/>
    </source>
</evidence>
<protein>
    <recommendedName>
        <fullName evidence="1">VOC domain-containing protein</fullName>
    </recommendedName>
</protein>
<feature type="domain" description="VOC" evidence="1">
    <location>
        <begin position="10"/>
        <end position="105"/>
    </location>
</feature>
<dbReference type="Gene3D" id="3.10.180.10">
    <property type="entry name" value="2,3-Dihydroxybiphenyl 1,2-Dioxygenase, domain 1"/>
    <property type="match status" value="1"/>
</dbReference>
<dbReference type="InterPro" id="IPR029068">
    <property type="entry name" value="Glyas_Bleomycin-R_OHBP_Dase"/>
</dbReference>
<name>W1NDT4_AMBTC</name>
<organism evidence="2 3">
    <name type="scientific">Amborella trichopoda</name>
    <dbReference type="NCBI Taxonomy" id="13333"/>
    <lineage>
        <taxon>Eukaryota</taxon>
        <taxon>Viridiplantae</taxon>
        <taxon>Streptophyta</taxon>
        <taxon>Embryophyta</taxon>
        <taxon>Tracheophyta</taxon>
        <taxon>Spermatophyta</taxon>
        <taxon>Magnoliopsida</taxon>
        <taxon>Amborellales</taxon>
        <taxon>Amborellaceae</taxon>
        <taxon>Amborella</taxon>
    </lineage>
</organism>
<sequence length="105" mass="11783">MEKEGFSGARLHHIAKGTPDVKRLVAFYQEILGFERMENPDFGGLEVVWLKLGQALSLHLIKSDPNSSSSIPTHCMKPMDLPRAHHLCFSIPNFDSFMDTLKANS</sequence>
<evidence type="ECO:0000313" key="2">
    <source>
        <dbReference type="EMBL" id="ERM93509.1"/>
    </source>
</evidence>
<dbReference type="Pfam" id="PF00903">
    <property type="entry name" value="Glyoxalase"/>
    <property type="match status" value="1"/>
</dbReference>
<evidence type="ECO:0000313" key="3">
    <source>
        <dbReference type="Proteomes" id="UP000017836"/>
    </source>
</evidence>
<accession>W1NDT4</accession>
<dbReference type="OMA" id="CFSIANF"/>
<dbReference type="PANTHER" id="PTHR47802:SF1">
    <property type="entry name" value="GLYOXALASE FAMILY PROTEIN, EXPRESSED"/>
    <property type="match status" value="1"/>
</dbReference>
<dbReference type="STRING" id="13333.W1NDT4"/>
<dbReference type="Gramene" id="ERM93509">
    <property type="protein sequence ID" value="ERM93509"/>
    <property type="gene ID" value="AMTR_s00004p00044030"/>
</dbReference>
<dbReference type="Proteomes" id="UP000017836">
    <property type="component" value="Unassembled WGS sequence"/>
</dbReference>
<dbReference type="EMBL" id="KI397628">
    <property type="protein sequence ID" value="ERM93509.1"/>
    <property type="molecule type" value="Genomic_DNA"/>
</dbReference>
<keyword evidence="3" id="KW-1185">Reference proteome</keyword>
<dbReference type="SUPFAM" id="SSF54593">
    <property type="entry name" value="Glyoxalase/Bleomycin resistance protein/Dihydroxybiphenyl dioxygenase"/>
    <property type="match status" value="1"/>
</dbReference>
<dbReference type="AlphaFoldDB" id="W1NDT4"/>
<dbReference type="HOGENOM" id="CLU_046006_12_3_1"/>
<dbReference type="PANTHER" id="PTHR47802">
    <property type="entry name" value="GLYOXALASE FAMILY PROTEIN, EXPRESSED"/>
    <property type="match status" value="1"/>
</dbReference>
<reference evidence="3" key="1">
    <citation type="journal article" date="2013" name="Science">
        <title>The Amborella genome and the evolution of flowering plants.</title>
        <authorList>
            <consortium name="Amborella Genome Project"/>
        </authorList>
    </citation>
    <scope>NUCLEOTIDE SEQUENCE [LARGE SCALE GENOMIC DNA]</scope>
</reference>
<dbReference type="InterPro" id="IPR037523">
    <property type="entry name" value="VOC_core"/>
</dbReference>
<dbReference type="eggNOG" id="KOG2944">
    <property type="taxonomic scope" value="Eukaryota"/>
</dbReference>
<proteinExistence type="predicted"/>
<dbReference type="InterPro" id="IPR004360">
    <property type="entry name" value="Glyas_Fos-R_dOase_dom"/>
</dbReference>
<dbReference type="PROSITE" id="PS51819">
    <property type="entry name" value="VOC"/>
    <property type="match status" value="1"/>
</dbReference>